<dbReference type="GO" id="GO:0046872">
    <property type="term" value="F:metal ion binding"/>
    <property type="evidence" value="ECO:0007669"/>
    <property type="project" value="UniProtKB-KW"/>
</dbReference>
<feature type="signal peptide" evidence="4">
    <location>
        <begin position="1"/>
        <end position="25"/>
    </location>
</feature>
<keyword evidence="3" id="KW-0408">Iron</keyword>
<evidence type="ECO:0000256" key="3">
    <source>
        <dbReference type="PIRSR" id="PIRSR002825-1"/>
    </source>
</evidence>
<keyword evidence="6" id="KW-1185">Reference proteome</keyword>
<dbReference type="InterPro" id="IPR006059">
    <property type="entry name" value="SBP"/>
</dbReference>
<comment type="caution">
    <text evidence="5">The sequence shown here is derived from an EMBL/GenBank/DDBJ whole genome shotgun (WGS) entry which is preliminary data.</text>
</comment>
<feature type="chain" id="PRO_5024293062" evidence="4">
    <location>
        <begin position="26"/>
        <end position="342"/>
    </location>
</feature>
<comment type="similarity">
    <text evidence="1">Belongs to the bacterial solute-binding protein 1 family.</text>
</comment>
<dbReference type="Pfam" id="PF13416">
    <property type="entry name" value="SBP_bac_8"/>
    <property type="match status" value="1"/>
</dbReference>
<keyword evidence="3" id="KW-0479">Metal-binding</keyword>
<dbReference type="Proteomes" id="UP000324065">
    <property type="component" value="Unassembled WGS sequence"/>
</dbReference>
<keyword evidence="2 4" id="KW-0732">Signal</keyword>
<dbReference type="PANTHER" id="PTHR30006">
    <property type="entry name" value="THIAMINE-BINDING PERIPLASMIC PROTEIN-RELATED"/>
    <property type="match status" value="1"/>
</dbReference>
<gene>
    <name evidence="5" type="ORF">F1188_16945</name>
</gene>
<dbReference type="OrthoDB" id="9769567at2"/>
<evidence type="ECO:0000313" key="6">
    <source>
        <dbReference type="Proteomes" id="UP000324065"/>
    </source>
</evidence>
<dbReference type="Gene3D" id="3.40.190.10">
    <property type="entry name" value="Periplasmic binding protein-like II"/>
    <property type="match status" value="2"/>
</dbReference>
<name>A0A5M6I8Z2_9PROT</name>
<evidence type="ECO:0000256" key="2">
    <source>
        <dbReference type="ARBA" id="ARBA00022729"/>
    </source>
</evidence>
<sequence length="342" mass="37178">MVSKRVVLAAGVVAASLAGPTAAWAADEVNIYSYRQPFLIQPMLDSFTAETGIETNVVYTDQGLVERLKAEGMNSPADVVLTVDIKRLTELAEADVVQPVSSPVLDENIPAAYRHPEGLWFGLTTRARAIYASKERVPEGTITRYDDLTDPEWKGKVCTRPGDHVYNIGLISAMIAHDGVEDTRVWLEGLKANLARKPGGNDRAQVKAIKEGLCDLALANTYYMGAMLNDPEQRAWAESAYMIFPDLSGHGTHVNVSGMAMTQSAPNTDNALKLMEFLSGDEAQALYAEVNHEFPVKPGVPRSDLVASWGEFEVDSINLAEVAAHASEALMLVNEVNYNEGP</sequence>
<evidence type="ECO:0000313" key="5">
    <source>
        <dbReference type="EMBL" id="KAA5604275.1"/>
    </source>
</evidence>
<dbReference type="EMBL" id="VWPJ01000020">
    <property type="protein sequence ID" value="KAA5604275.1"/>
    <property type="molecule type" value="Genomic_DNA"/>
</dbReference>
<feature type="binding site" evidence="3">
    <location>
        <position position="222"/>
    </location>
    <ligand>
        <name>Fe cation</name>
        <dbReference type="ChEBI" id="CHEBI:24875"/>
    </ligand>
</feature>
<proteinExistence type="inferred from homology"/>
<dbReference type="PANTHER" id="PTHR30006:SF15">
    <property type="entry name" value="IRON-UTILIZATION PERIPLASMIC PROTEIN"/>
    <property type="match status" value="1"/>
</dbReference>
<dbReference type="PIRSF" id="PIRSF002825">
    <property type="entry name" value="CfbpA"/>
    <property type="match status" value="1"/>
</dbReference>
<evidence type="ECO:0000256" key="1">
    <source>
        <dbReference type="ARBA" id="ARBA00008520"/>
    </source>
</evidence>
<dbReference type="AlphaFoldDB" id="A0A5M6I8Z2"/>
<dbReference type="SUPFAM" id="SSF53850">
    <property type="entry name" value="Periplasmic binding protein-like II"/>
    <property type="match status" value="1"/>
</dbReference>
<dbReference type="InterPro" id="IPR026045">
    <property type="entry name" value="Ferric-bd"/>
</dbReference>
<organism evidence="5 6">
    <name type="scientific">Roseospira marina</name>
    <dbReference type="NCBI Taxonomy" id="140057"/>
    <lineage>
        <taxon>Bacteria</taxon>
        <taxon>Pseudomonadati</taxon>
        <taxon>Pseudomonadota</taxon>
        <taxon>Alphaproteobacteria</taxon>
        <taxon>Rhodospirillales</taxon>
        <taxon>Rhodospirillaceae</taxon>
        <taxon>Roseospira</taxon>
    </lineage>
</organism>
<reference evidence="5 6" key="1">
    <citation type="submission" date="2019-09" db="EMBL/GenBank/DDBJ databases">
        <title>Genome sequence of Roseospira marina, one of the more divergent members of the non-sulfur purple photosynthetic bacterial family, the Rhodospirillaceae.</title>
        <authorList>
            <person name="Meyer T."/>
            <person name="Kyndt J."/>
        </authorList>
    </citation>
    <scope>NUCLEOTIDE SEQUENCE [LARGE SCALE GENOMIC DNA]</scope>
    <source>
        <strain evidence="5 6">DSM 15113</strain>
    </source>
</reference>
<dbReference type="CDD" id="cd13542">
    <property type="entry name" value="PBP2_FutA1_ilke"/>
    <property type="match status" value="1"/>
</dbReference>
<feature type="binding site" evidence="3">
    <location>
        <position position="223"/>
    </location>
    <ligand>
        <name>Fe cation</name>
        <dbReference type="ChEBI" id="CHEBI:24875"/>
    </ligand>
</feature>
<protein>
    <submittedName>
        <fullName evidence="5">Fe(3+) ABC transporter substrate-binding protein</fullName>
    </submittedName>
</protein>
<accession>A0A5M6I8Z2</accession>
<dbReference type="GO" id="GO:0030288">
    <property type="term" value="C:outer membrane-bounded periplasmic space"/>
    <property type="evidence" value="ECO:0007669"/>
    <property type="project" value="TreeGrafter"/>
</dbReference>
<evidence type="ECO:0000256" key="4">
    <source>
        <dbReference type="SAM" id="SignalP"/>
    </source>
</evidence>